<dbReference type="InterPro" id="IPR011856">
    <property type="entry name" value="tRNA_endonuc-like_dom_sf"/>
</dbReference>
<sequence>MTRAGTDPGGRSHKAKRSGLTGRRAEWLAILWLTAKGYRLLERRFGGKGGEIDLVMKRGRTIAFVEVKARRHLDDAMIAITPEKQRLVERRIRHWLSRNPWAGSHHLRADAVFLAPWCRPRHVPAAFALVL</sequence>
<organism evidence="3 4">
    <name type="scientific">Bosea robiniae</name>
    <dbReference type="NCBI Taxonomy" id="1036780"/>
    <lineage>
        <taxon>Bacteria</taxon>
        <taxon>Pseudomonadati</taxon>
        <taxon>Pseudomonadota</taxon>
        <taxon>Alphaproteobacteria</taxon>
        <taxon>Hyphomicrobiales</taxon>
        <taxon>Boseaceae</taxon>
        <taxon>Bosea</taxon>
    </lineage>
</organism>
<dbReference type="PANTHER" id="PTHR34039:SF1">
    <property type="entry name" value="UPF0102 PROTEIN YRAN"/>
    <property type="match status" value="1"/>
</dbReference>
<keyword evidence="4" id="KW-1185">Reference proteome</keyword>
<dbReference type="Proteomes" id="UP000199468">
    <property type="component" value="Unassembled WGS sequence"/>
</dbReference>
<dbReference type="Pfam" id="PF02021">
    <property type="entry name" value="UPF0102"/>
    <property type="match status" value="1"/>
</dbReference>
<dbReference type="SUPFAM" id="SSF52980">
    <property type="entry name" value="Restriction endonuclease-like"/>
    <property type="match status" value="1"/>
</dbReference>
<gene>
    <name evidence="3" type="ORF">SAMN05421844_104355</name>
</gene>
<comment type="caution">
    <text evidence="3">The sequence shown here is derived from an EMBL/GenBank/DDBJ whole genome shotgun (WGS) entry which is preliminary data.</text>
</comment>
<dbReference type="HAMAP" id="MF_00048">
    <property type="entry name" value="UPF0102"/>
    <property type="match status" value="1"/>
</dbReference>
<accession>A0ABY0P0J2</accession>
<dbReference type="EMBL" id="FNBZ01000004">
    <property type="protein sequence ID" value="SDG56270.1"/>
    <property type="molecule type" value="Genomic_DNA"/>
</dbReference>
<reference evidence="3 4" key="1">
    <citation type="submission" date="2016-10" db="EMBL/GenBank/DDBJ databases">
        <authorList>
            <person name="Varghese N."/>
            <person name="Submissions S."/>
        </authorList>
    </citation>
    <scope>NUCLEOTIDE SEQUENCE [LARGE SCALE GENOMIC DNA]</scope>
    <source>
        <strain evidence="3 4">DSM 26672</strain>
    </source>
</reference>
<proteinExistence type="inferred from homology"/>
<dbReference type="Gene3D" id="3.40.1350.10">
    <property type="match status" value="1"/>
</dbReference>
<keyword evidence="3" id="KW-0378">Hydrolase</keyword>
<keyword evidence="3" id="KW-0255">Endonuclease</keyword>
<comment type="similarity">
    <text evidence="1 2">Belongs to the UPF0102 family.</text>
</comment>
<dbReference type="InterPro" id="IPR011335">
    <property type="entry name" value="Restrct_endonuc-II-like"/>
</dbReference>
<dbReference type="NCBIfam" id="NF009151">
    <property type="entry name" value="PRK12497.1-5"/>
    <property type="match status" value="1"/>
</dbReference>
<evidence type="ECO:0000313" key="3">
    <source>
        <dbReference type="EMBL" id="SDG56270.1"/>
    </source>
</evidence>
<name>A0ABY0P0J2_9HYPH</name>
<dbReference type="GO" id="GO:0004519">
    <property type="term" value="F:endonuclease activity"/>
    <property type="evidence" value="ECO:0007669"/>
    <property type="project" value="UniProtKB-KW"/>
</dbReference>
<evidence type="ECO:0000256" key="2">
    <source>
        <dbReference type="HAMAP-Rule" id="MF_00048"/>
    </source>
</evidence>
<keyword evidence="3" id="KW-0540">Nuclease</keyword>
<dbReference type="RefSeq" id="WP_091857427.1">
    <property type="nucleotide sequence ID" value="NZ_FNBZ01000004.1"/>
</dbReference>
<protein>
    <recommendedName>
        <fullName evidence="2">UPF0102 protein SAMN05421844_104355</fullName>
    </recommendedName>
</protein>
<evidence type="ECO:0000313" key="4">
    <source>
        <dbReference type="Proteomes" id="UP000199468"/>
    </source>
</evidence>
<dbReference type="PANTHER" id="PTHR34039">
    <property type="entry name" value="UPF0102 PROTEIN YRAN"/>
    <property type="match status" value="1"/>
</dbReference>
<evidence type="ECO:0000256" key="1">
    <source>
        <dbReference type="ARBA" id="ARBA00006738"/>
    </source>
</evidence>
<dbReference type="InterPro" id="IPR003509">
    <property type="entry name" value="UPF0102_YraN-like"/>
</dbReference>